<accession>A0ABW3T1M7</accession>
<evidence type="ECO:0000313" key="2">
    <source>
        <dbReference type="EMBL" id="MFD1190830.1"/>
    </source>
</evidence>
<feature type="chain" id="PRO_5046636487" evidence="1">
    <location>
        <begin position="35"/>
        <end position="187"/>
    </location>
</feature>
<dbReference type="InterPro" id="IPR016987">
    <property type="entry name" value="UCP023238"/>
</dbReference>
<sequence>MQTAPRRQPLAARPFGVAAAGVAVGLLALSPAQAAPPKPSRAAVLQGLLDCRTKTDNAERLACYDAAASAMDQAETKGDIVVVDRAQAREVRRQAFGFQMPSLTIFDRGEKPEQIDEVMGVIARASTNATGRWVLRLEDGAVWRQIDGDPPNRDPKPGMPVKIKAAAMGSFLLSVDGQRSFRAHRDD</sequence>
<protein>
    <submittedName>
        <fullName evidence="2">Uncharacterized protein</fullName>
    </submittedName>
</protein>
<dbReference type="EMBL" id="JBHTLQ010000017">
    <property type="protein sequence ID" value="MFD1190830.1"/>
    <property type="molecule type" value="Genomic_DNA"/>
</dbReference>
<comment type="caution">
    <text evidence="2">The sequence shown here is derived from an EMBL/GenBank/DDBJ whole genome shotgun (WGS) entry which is preliminary data.</text>
</comment>
<name>A0ABW3T1M7_9CAUL</name>
<proteinExistence type="predicted"/>
<dbReference type="PIRSF" id="PIRSF032038">
    <property type="entry name" value="UCP023238"/>
    <property type="match status" value="1"/>
</dbReference>
<reference evidence="3" key="1">
    <citation type="journal article" date="2019" name="Int. J. Syst. Evol. Microbiol.">
        <title>The Global Catalogue of Microorganisms (GCM) 10K type strain sequencing project: providing services to taxonomists for standard genome sequencing and annotation.</title>
        <authorList>
            <consortium name="The Broad Institute Genomics Platform"/>
            <consortium name="The Broad Institute Genome Sequencing Center for Infectious Disease"/>
            <person name="Wu L."/>
            <person name="Ma J."/>
        </authorList>
    </citation>
    <scope>NUCLEOTIDE SEQUENCE [LARGE SCALE GENOMIC DNA]</scope>
    <source>
        <strain evidence="3">CCUG 55074</strain>
    </source>
</reference>
<evidence type="ECO:0000313" key="3">
    <source>
        <dbReference type="Proteomes" id="UP001597216"/>
    </source>
</evidence>
<dbReference type="RefSeq" id="WP_374348404.1">
    <property type="nucleotide sequence ID" value="NZ_JBHTLQ010000017.1"/>
</dbReference>
<dbReference type="Proteomes" id="UP001597216">
    <property type="component" value="Unassembled WGS sequence"/>
</dbReference>
<gene>
    <name evidence="2" type="ORF">ACFQ27_09590</name>
</gene>
<feature type="signal peptide" evidence="1">
    <location>
        <begin position="1"/>
        <end position="34"/>
    </location>
</feature>
<keyword evidence="3" id="KW-1185">Reference proteome</keyword>
<organism evidence="2 3">
    <name type="scientific">Phenylobacterium conjunctum</name>
    <dbReference type="NCBI Taxonomy" id="1298959"/>
    <lineage>
        <taxon>Bacteria</taxon>
        <taxon>Pseudomonadati</taxon>
        <taxon>Pseudomonadota</taxon>
        <taxon>Alphaproteobacteria</taxon>
        <taxon>Caulobacterales</taxon>
        <taxon>Caulobacteraceae</taxon>
        <taxon>Phenylobacterium</taxon>
    </lineage>
</organism>
<keyword evidence="1" id="KW-0732">Signal</keyword>
<evidence type="ECO:0000256" key="1">
    <source>
        <dbReference type="SAM" id="SignalP"/>
    </source>
</evidence>